<proteinExistence type="predicted"/>
<dbReference type="Proteomes" id="UP000288071">
    <property type="component" value="Unassembled WGS sequence"/>
</dbReference>
<reference evidence="3" key="1">
    <citation type="submission" date="2019-01" db="EMBL/GenBank/DDBJ databases">
        <title>Sinorhodobacter populi sp. nov. isolated from the symptomatic bark tissue of Populus euramericana canker.</title>
        <authorList>
            <person name="Li Y."/>
        </authorList>
    </citation>
    <scope>NUCLEOTIDE SEQUENCE [LARGE SCALE GENOMIC DNA]</scope>
    <source>
        <strain evidence="3">CGMCC 1.12963</strain>
    </source>
</reference>
<accession>A0A3S3PHH4</accession>
<dbReference type="RefSeq" id="WP_128154720.1">
    <property type="nucleotide sequence ID" value="NZ_JBHSOM010000007.1"/>
</dbReference>
<sequence>MLKKKLMHSRSAYLHAVRALPSPENLHSGPIRQNSFEFTRADQIESQLIELGWAFFPRYEACLDKWLKDQGVKLSKQVQLKDWLTSRGVSIPAEFSEGLKLYRQIRNTLHHDDGASLSGNPETEIHLLPEYMENFFELFCWIGTEVETANRADEGESRQPAAPFALPSRGASEKPSPLSDRG</sequence>
<evidence type="ECO:0000313" key="2">
    <source>
        <dbReference type="EMBL" id="RWR55059.1"/>
    </source>
</evidence>
<evidence type="ECO:0008006" key="4">
    <source>
        <dbReference type="Google" id="ProtNLM"/>
    </source>
</evidence>
<dbReference type="AlphaFoldDB" id="A0A3S3PHH4"/>
<evidence type="ECO:0000313" key="3">
    <source>
        <dbReference type="Proteomes" id="UP000288071"/>
    </source>
</evidence>
<gene>
    <name evidence="2" type="ORF">EOW66_03060</name>
</gene>
<keyword evidence="3" id="KW-1185">Reference proteome</keyword>
<reference evidence="2 3" key="2">
    <citation type="submission" date="2019-01" db="EMBL/GenBank/DDBJ databases">
        <title>Sinorhodobacter populi sp. nov. isolated from the symptomatic bark tissue of Populus euramericana canker.</title>
        <authorList>
            <person name="Xu G."/>
        </authorList>
    </citation>
    <scope>NUCLEOTIDE SEQUENCE [LARGE SCALE GENOMIC DNA]</scope>
    <source>
        <strain evidence="2 3">CGMCC 1.12963</strain>
    </source>
</reference>
<protein>
    <recommendedName>
        <fullName evidence="4">RiboL-PSP-HEPN domain-containing protein</fullName>
    </recommendedName>
</protein>
<name>A0A3S3PHH4_9RHOB</name>
<comment type="caution">
    <text evidence="2">The sequence shown here is derived from an EMBL/GenBank/DDBJ whole genome shotgun (WGS) entry which is preliminary data.</text>
</comment>
<organism evidence="2 3">
    <name type="scientific">Paenirhodobacter huangdaonensis</name>
    <dbReference type="NCBI Taxonomy" id="2501515"/>
    <lineage>
        <taxon>Bacteria</taxon>
        <taxon>Pseudomonadati</taxon>
        <taxon>Pseudomonadota</taxon>
        <taxon>Alphaproteobacteria</taxon>
        <taxon>Rhodobacterales</taxon>
        <taxon>Rhodobacter group</taxon>
        <taxon>Paenirhodobacter</taxon>
    </lineage>
</organism>
<evidence type="ECO:0000256" key="1">
    <source>
        <dbReference type="SAM" id="MobiDB-lite"/>
    </source>
</evidence>
<feature type="region of interest" description="Disordered" evidence="1">
    <location>
        <begin position="151"/>
        <end position="182"/>
    </location>
</feature>
<dbReference type="EMBL" id="SAVA01000001">
    <property type="protein sequence ID" value="RWR55059.1"/>
    <property type="molecule type" value="Genomic_DNA"/>
</dbReference>